<sequence length="95" mass="10530">MDDKRTADTLWPMRHMDAASHRALLMAQPVKNLKIVCKAQEISTLCVVEKKDLVDLLLRHKERTSGQADLTESSASCGGEAYFYQLFGESGTGTN</sequence>
<keyword evidence="2" id="KW-1185">Reference proteome</keyword>
<protein>
    <submittedName>
        <fullName evidence="1">Uncharacterized protein</fullName>
    </submittedName>
</protein>
<dbReference type="EMBL" id="BLLF01000364">
    <property type="protein sequence ID" value="GFH10994.1"/>
    <property type="molecule type" value="Genomic_DNA"/>
</dbReference>
<reference evidence="1 2" key="1">
    <citation type="submission" date="2020-02" db="EMBL/GenBank/DDBJ databases">
        <title>Draft genome sequence of Haematococcus lacustris strain NIES-144.</title>
        <authorList>
            <person name="Morimoto D."/>
            <person name="Nakagawa S."/>
            <person name="Yoshida T."/>
            <person name="Sawayama S."/>
        </authorList>
    </citation>
    <scope>NUCLEOTIDE SEQUENCE [LARGE SCALE GENOMIC DNA]</scope>
    <source>
        <strain evidence="1 2">NIES-144</strain>
    </source>
</reference>
<comment type="caution">
    <text evidence="1">The sequence shown here is derived from an EMBL/GenBank/DDBJ whole genome shotgun (WGS) entry which is preliminary data.</text>
</comment>
<accession>A0A699YVX9</accession>
<proteinExistence type="predicted"/>
<organism evidence="1 2">
    <name type="scientific">Haematococcus lacustris</name>
    <name type="common">Green alga</name>
    <name type="synonym">Haematococcus pluvialis</name>
    <dbReference type="NCBI Taxonomy" id="44745"/>
    <lineage>
        <taxon>Eukaryota</taxon>
        <taxon>Viridiplantae</taxon>
        <taxon>Chlorophyta</taxon>
        <taxon>core chlorophytes</taxon>
        <taxon>Chlorophyceae</taxon>
        <taxon>CS clade</taxon>
        <taxon>Chlamydomonadales</taxon>
        <taxon>Haematococcaceae</taxon>
        <taxon>Haematococcus</taxon>
    </lineage>
</organism>
<evidence type="ECO:0000313" key="2">
    <source>
        <dbReference type="Proteomes" id="UP000485058"/>
    </source>
</evidence>
<dbReference type="AlphaFoldDB" id="A0A699YVX9"/>
<feature type="non-terminal residue" evidence="1">
    <location>
        <position position="1"/>
    </location>
</feature>
<dbReference type="Proteomes" id="UP000485058">
    <property type="component" value="Unassembled WGS sequence"/>
</dbReference>
<evidence type="ECO:0000313" key="1">
    <source>
        <dbReference type="EMBL" id="GFH10994.1"/>
    </source>
</evidence>
<gene>
    <name evidence="1" type="ORF">HaLaN_06411</name>
</gene>
<feature type="non-terminal residue" evidence="1">
    <location>
        <position position="95"/>
    </location>
</feature>
<name>A0A699YVX9_HAELA</name>